<sequence>MGALALVLTKQIRLHYSSLAVSSQVCFVDLLVSLHTKTLAKVPAETNRTDNTYWLVYTRSSLIEQTTPADLLIFDSNGTVDNPFFTGKARGFRNAYGSSMLRGEGCTMMKVMDFGSGGRSFTNLHEGCQDSGCLTLSWDFVWVAEPLFPFLGNPRSLRAS</sequence>
<dbReference type="Proteomes" id="UP000649617">
    <property type="component" value="Unassembled WGS sequence"/>
</dbReference>
<protein>
    <submittedName>
        <fullName evidence="1">Uncharacterized protein</fullName>
    </submittedName>
</protein>
<accession>A0A812YCB7</accession>
<organism evidence="1 2">
    <name type="scientific">Symbiodinium pilosum</name>
    <name type="common">Dinoflagellate</name>
    <dbReference type="NCBI Taxonomy" id="2952"/>
    <lineage>
        <taxon>Eukaryota</taxon>
        <taxon>Sar</taxon>
        <taxon>Alveolata</taxon>
        <taxon>Dinophyceae</taxon>
        <taxon>Suessiales</taxon>
        <taxon>Symbiodiniaceae</taxon>
        <taxon>Symbiodinium</taxon>
    </lineage>
</organism>
<comment type="caution">
    <text evidence="1">The sequence shown here is derived from an EMBL/GenBank/DDBJ whole genome shotgun (WGS) entry which is preliminary data.</text>
</comment>
<gene>
    <name evidence="1" type="ORF">SPIL2461_LOCUS22951</name>
</gene>
<evidence type="ECO:0000313" key="1">
    <source>
        <dbReference type="EMBL" id="CAE7775597.1"/>
    </source>
</evidence>
<keyword evidence="2" id="KW-1185">Reference proteome</keyword>
<name>A0A812YCB7_SYMPI</name>
<dbReference type="AlphaFoldDB" id="A0A812YCB7"/>
<reference evidence="1" key="1">
    <citation type="submission" date="2021-02" db="EMBL/GenBank/DDBJ databases">
        <authorList>
            <person name="Dougan E. K."/>
            <person name="Rhodes N."/>
            <person name="Thang M."/>
            <person name="Chan C."/>
        </authorList>
    </citation>
    <scope>NUCLEOTIDE SEQUENCE</scope>
</reference>
<dbReference type="EMBL" id="CAJNIZ010047771">
    <property type="protein sequence ID" value="CAE7775597.1"/>
    <property type="molecule type" value="Genomic_DNA"/>
</dbReference>
<dbReference type="OrthoDB" id="414664at2759"/>
<evidence type="ECO:0000313" key="2">
    <source>
        <dbReference type="Proteomes" id="UP000649617"/>
    </source>
</evidence>
<proteinExistence type="predicted"/>